<proteinExistence type="predicted"/>
<gene>
    <name evidence="1" type="ORF">X797_011860</name>
</gene>
<evidence type="ECO:0000313" key="1">
    <source>
        <dbReference type="EMBL" id="EXU95058.1"/>
    </source>
</evidence>
<dbReference type="EMBL" id="JELW01000107">
    <property type="protein sequence ID" value="EXU95058.1"/>
    <property type="molecule type" value="Genomic_DNA"/>
</dbReference>
<evidence type="ECO:0000313" key="2">
    <source>
        <dbReference type="Proteomes" id="UP000030151"/>
    </source>
</evidence>
<dbReference type="AlphaFoldDB" id="A0A014PHK8"/>
<accession>A0A014PHK8</accession>
<sequence>MASSSIETLMKYPLHPRGQSERITVESRACDAAGLLGWFLDWFLDWFQVACWTERSPSPVTERRPDSITVDMINDYLGRINSRETPRIWHEGNRNEWLMNRVCDASRDGYHLVIIYGDLKEEQRRVLFEKTVPGGYVILCNDQAKFTDPYVKELGTQLRGEKFHHLSVKTDVTFGKAVKRRWLSAWLSSESPAGKFVVGQKQKSGVALNCDHGMGLWTLEQVQDQELAGI</sequence>
<organism evidence="1 2">
    <name type="scientific">Metarhizium robertsii</name>
    <dbReference type="NCBI Taxonomy" id="568076"/>
    <lineage>
        <taxon>Eukaryota</taxon>
        <taxon>Fungi</taxon>
        <taxon>Dikarya</taxon>
        <taxon>Ascomycota</taxon>
        <taxon>Pezizomycotina</taxon>
        <taxon>Sordariomycetes</taxon>
        <taxon>Hypocreomycetidae</taxon>
        <taxon>Hypocreales</taxon>
        <taxon>Clavicipitaceae</taxon>
        <taxon>Metarhizium</taxon>
    </lineage>
</organism>
<name>A0A014PHK8_9HYPO</name>
<dbReference type="HOGENOM" id="CLU_1205040_0_0_1"/>
<dbReference type="Proteomes" id="UP000030151">
    <property type="component" value="Unassembled WGS sequence"/>
</dbReference>
<reference evidence="1 2" key="1">
    <citation type="submission" date="2014-02" db="EMBL/GenBank/DDBJ databases">
        <title>The genome sequence of the entomopathogenic fungus Metarhizium robertsii ARSEF 2575.</title>
        <authorList>
            <person name="Giuliano Garisto Donzelli B."/>
            <person name="Roe B.A."/>
            <person name="Macmil S.L."/>
            <person name="Krasnoff S.B."/>
            <person name="Gibson D.M."/>
        </authorList>
    </citation>
    <scope>NUCLEOTIDE SEQUENCE [LARGE SCALE GENOMIC DNA]</scope>
    <source>
        <strain evidence="1 2">ARSEF 2575</strain>
    </source>
</reference>
<comment type="caution">
    <text evidence="1">The sequence shown here is derived from an EMBL/GenBank/DDBJ whole genome shotgun (WGS) entry which is preliminary data.</text>
</comment>
<protein>
    <submittedName>
        <fullName evidence="1">Uncharacterized protein</fullName>
    </submittedName>
</protein>